<evidence type="ECO:0000313" key="3">
    <source>
        <dbReference type="EMBL" id="KAL2096423.1"/>
    </source>
</evidence>
<dbReference type="Proteomes" id="UP001591681">
    <property type="component" value="Unassembled WGS sequence"/>
</dbReference>
<gene>
    <name evidence="3" type="ORF">ACEWY4_008571</name>
</gene>
<feature type="region of interest" description="Disordered" evidence="1">
    <location>
        <begin position="324"/>
        <end position="378"/>
    </location>
</feature>
<dbReference type="EMBL" id="JBHFQA010000007">
    <property type="protein sequence ID" value="KAL2096423.1"/>
    <property type="molecule type" value="Genomic_DNA"/>
</dbReference>
<evidence type="ECO:0000256" key="1">
    <source>
        <dbReference type="SAM" id="MobiDB-lite"/>
    </source>
</evidence>
<keyword evidence="4" id="KW-1185">Reference proteome</keyword>
<dbReference type="Gene3D" id="1.10.4020.10">
    <property type="entry name" value="DNA breaking-rejoining enzymes"/>
    <property type="match status" value="1"/>
</dbReference>
<dbReference type="InterPro" id="IPR003309">
    <property type="entry name" value="SCAN_dom"/>
</dbReference>
<sequence length="378" mass="42983">MVPPADEQGRELGARPKSSAVTSRPPTPVVEEKTDRLERYVMAMMEAQRRQQERMDVEAQRQDQRWKAMEHQFQQLQTWVRGEQEAMQTVRQPLTDQQEVDPLYSRPSSALDPLLGTPPLDIPTPQPRPGQVPAPRGQSSLDSSRIGHTTPLALQQGWKPPKMSPYNEDEDIEHYLTTFERLAVASQWPREAWALYLVPLLKGKARAAYVAMNVEDSQDYDRVKQAILRKYEISEETYRQRFRSDTILEGETAKELHARLKDLAEKWLDPGRRTKEDICDLIVLEQFLSMLSHELQVWVRERTPRTAAEAADLVETFVVARQSRSSYQMGPQSSGRRPHQTAQHEPARTSAGKSVGGSGRVFKPSNSPSAPKPIQVCG</sequence>
<dbReference type="InterPro" id="IPR038269">
    <property type="entry name" value="SCAN_sf"/>
</dbReference>
<proteinExistence type="predicted"/>
<evidence type="ECO:0000313" key="4">
    <source>
        <dbReference type="Proteomes" id="UP001591681"/>
    </source>
</evidence>
<evidence type="ECO:0000259" key="2">
    <source>
        <dbReference type="PROSITE" id="PS50804"/>
    </source>
</evidence>
<accession>A0ABD1KC15</accession>
<dbReference type="PANTHER" id="PTHR46888:SF1">
    <property type="entry name" value="RIBONUCLEASE H"/>
    <property type="match status" value="1"/>
</dbReference>
<dbReference type="SMART" id="SM00431">
    <property type="entry name" value="SCAN"/>
    <property type="match status" value="1"/>
</dbReference>
<feature type="compositionally biased region" description="Pro residues" evidence="1">
    <location>
        <begin position="120"/>
        <end position="132"/>
    </location>
</feature>
<comment type="caution">
    <text evidence="3">The sequence shown here is derived from an EMBL/GenBank/DDBJ whole genome shotgun (WGS) entry which is preliminary data.</text>
</comment>
<feature type="region of interest" description="Disordered" evidence="1">
    <location>
        <begin position="1"/>
        <end position="34"/>
    </location>
</feature>
<organism evidence="3 4">
    <name type="scientific">Coilia grayii</name>
    <name type="common">Gray's grenadier anchovy</name>
    <dbReference type="NCBI Taxonomy" id="363190"/>
    <lineage>
        <taxon>Eukaryota</taxon>
        <taxon>Metazoa</taxon>
        <taxon>Chordata</taxon>
        <taxon>Craniata</taxon>
        <taxon>Vertebrata</taxon>
        <taxon>Euteleostomi</taxon>
        <taxon>Actinopterygii</taxon>
        <taxon>Neopterygii</taxon>
        <taxon>Teleostei</taxon>
        <taxon>Clupei</taxon>
        <taxon>Clupeiformes</taxon>
        <taxon>Clupeoidei</taxon>
        <taxon>Engraulidae</taxon>
        <taxon>Coilinae</taxon>
        <taxon>Coilia</taxon>
    </lineage>
</organism>
<protein>
    <recommendedName>
        <fullName evidence="2">SCAN box domain-containing protein</fullName>
    </recommendedName>
</protein>
<name>A0ABD1KC15_9TELE</name>
<feature type="region of interest" description="Disordered" evidence="1">
    <location>
        <begin position="92"/>
        <end position="146"/>
    </location>
</feature>
<dbReference type="SUPFAM" id="SSF47353">
    <property type="entry name" value="Retrovirus capsid dimerization domain-like"/>
    <property type="match status" value="1"/>
</dbReference>
<dbReference type="PANTHER" id="PTHR46888">
    <property type="entry name" value="ZINC KNUCKLE DOMAINCONTAINING PROTEIN-RELATED"/>
    <property type="match status" value="1"/>
</dbReference>
<dbReference type="Pfam" id="PF02023">
    <property type="entry name" value="SCAN"/>
    <property type="match status" value="1"/>
</dbReference>
<feature type="compositionally biased region" description="Polar residues" evidence="1">
    <location>
        <begin position="137"/>
        <end position="146"/>
    </location>
</feature>
<dbReference type="PROSITE" id="PS50804">
    <property type="entry name" value="SCAN_BOX"/>
    <property type="match status" value="1"/>
</dbReference>
<feature type="domain" description="SCAN box" evidence="2">
    <location>
        <begin position="239"/>
        <end position="317"/>
    </location>
</feature>
<feature type="compositionally biased region" description="Polar residues" evidence="1">
    <location>
        <begin position="324"/>
        <end position="343"/>
    </location>
</feature>
<dbReference type="AlphaFoldDB" id="A0ABD1KC15"/>
<reference evidence="3 4" key="1">
    <citation type="submission" date="2024-09" db="EMBL/GenBank/DDBJ databases">
        <title>A chromosome-level genome assembly of Gray's grenadier anchovy, Coilia grayii.</title>
        <authorList>
            <person name="Fu Z."/>
        </authorList>
    </citation>
    <scope>NUCLEOTIDE SEQUENCE [LARGE SCALE GENOMIC DNA]</scope>
    <source>
        <strain evidence="3">G4</strain>
        <tissue evidence="3">Muscle</tissue>
    </source>
</reference>